<dbReference type="EMBL" id="JAAGLQ010000420">
    <property type="protein sequence ID" value="NEA17702.1"/>
    <property type="molecule type" value="Genomic_DNA"/>
</dbReference>
<feature type="region of interest" description="Disordered" evidence="1">
    <location>
        <begin position="1"/>
        <end position="151"/>
    </location>
</feature>
<gene>
    <name evidence="3" type="ORF">G3I29_19750</name>
</gene>
<name>A0A6N9U556_STRHA</name>
<organism evidence="3 4">
    <name type="scientific">Streptomyces halstedii</name>
    <dbReference type="NCBI Taxonomy" id="1944"/>
    <lineage>
        <taxon>Bacteria</taxon>
        <taxon>Bacillati</taxon>
        <taxon>Actinomycetota</taxon>
        <taxon>Actinomycetes</taxon>
        <taxon>Kitasatosporales</taxon>
        <taxon>Streptomycetaceae</taxon>
        <taxon>Streptomyces</taxon>
    </lineage>
</organism>
<dbReference type="InterPro" id="IPR043763">
    <property type="entry name" value="DUF5709"/>
</dbReference>
<evidence type="ECO:0000259" key="2">
    <source>
        <dbReference type="Pfam" id="PF18970"/>
    </source>
</evidence>
<accession>A0A6N9U556</accession>
<feature type="compositionally biased region" description="Basic and acidic residues" evidence="1">
    <location>
        <begin position="118"/>
        <end position="131"/>
    </location>
</feature>
<reference evidence="3 4" key="1">
    <citation type="submission" date="2020-01" db="EMBL/GenBank/DDBJ databases">
        <title>Insect and environment-associated Actinomycetes.</title>
        <authorList>
            <person name="Currrie C."/>
            <person name="Chevrette M."/>
            <person name="Carlson C."/>
            <person name="Stubbendieck R."/>
            <person name="Wendt-Pienkowski E."/>
        </authorList>
    </citation>
    <scope>NUCLEOTIDE SEQUENCE [LARGE SCALE GENOMIC DNA]</scope>
    <source>
        <strain evidence="3 4">SID11342</strain>
    </source>
</reference>
<proteinExistence type="predicted"/>
<evidence type="ECO:0000313" key="4">
    <source>
        <dbReference type="Proteomes" id="UP000471293"/>
    </source>
</evidence>
<feature type="domain" description="DUF5709" evidence="2">
    <location>
        <begin position="102"/>
        <end position="149"/>
    </location>
</feature>
<dbReference type="RefSeq" id="WP_164346432.1">
    <property type="nucleotide sequence ID" value="NZ_JAAGLQ010000420.1"/>
</dbReference>
<evidence type="ECO:0000256" key="1">
    <source>
        <dbReference type="SAM" id="MobiDB-lite"/>
    </source>
</evidence>
<protein>
    <recommendedName>
        <fullName evidence="2">DUF5709 domain-containing protein</fullName>
    </recommendedName>
</protein>
<feature type="compositionally biased region" description="Basic and acidic residues" evidence="1">
    <location>
        <begin position="62"/>
        <end position="76"/>
    </location>
</feature>
<feature type="compositionally biased region" description="Basic and acidic residues" evidence="1">
    <location>
        <begin position="84"/>
        <end position="94"/>
    </location>
</feature>
<comment type="caution">
    <text evidence="3">The sequence shown here is derived from an EMBL/GenBank/DDBJ whole genome shotgun (WGS) entry which is preliminary data.</text>
</comment>
<feature type="compositionally biased region" description="Basic and acidic residues" evidence="1">
    <location>
        <begin position="142"/>
        <end position="151"/>
    </location>
</feature>
<dbReference type="Pfam" id="PF18970">
    <property type="entry name" value="DUF5709"/>
    <property type="match status" value="1"/>
</dbReference>
<evidence type="ECO:0000313" key="3">
    <source>
        <dbReference type="EMBL" id="NEA17702.1"/>
    </source>
</evidence>
<feature type="compositionally biased region" description="Acidic residues" evidence="1">
    <location>
        <begin position="25"/>
        <end position="41"/>
    </location>
</feature>
<dbReference type="AlphaFoldDB" id="A0A6N9U556"/>
<dbReference type="Proteomes" id="UP000471293">
    <property type="component" value="Unassembled WGS sequence"/>
</dbReference>
<sequence length="151" mass="15989">MSGEGRGDDVYQPDGSDAGNRPTDELDPENVLDEPDLDDTMDTGYSPPEKPLGVSKYGTTGEEQREGESLDRRLAQEEPEQGSAEDRTGGREPESNGPAEDEAGDERAGRVAAPEAPGDERHNRVLGRDVGIDGGAASAEEAAVHIQDDEA</sequence>